<proteinExistence type="predicted"/>
<dbReference type="GO" id="GO:0004386">
    <property type="term" value="F:helicase activity"/>
    <property type="evidence" value="ECO:0007669"/>
    <property type="project" value="UniProtKB-KW"/>
</dbReference>
<dbReference type="PROSITE" id="PS51192">
    <property type="entry name" value="HELICASE_ATP_BIND_1"/>
    <property type="match status" value="1"/>
</dbReference>
<evidence type="ECO:0000256" key="3">
    <source>
        <dbReference type="SAM" id="MobiDB-lite"/>
    </source>
</evidence>
<evidence type="ECO:0000259" key="4">
    <source>
        <dbReference type="PROSITE" id="PS51192"/>
    </source>
</evidence>
<dbReference type="PANTHER" id="PTHR47957">
    <property type="entry name" value="ATP-DEPENDENT HELICASE HRQ1"/>
    <property type="match status" value="1"/>
</dbReference>
<dbReference type="Gene3D" id="3.40.50.300">
    <property type="entry name" value="P-loop containing nucleotide triphosphate hydrolases"/>
    <property type="match status" value="2"/>
</dbReference>
<gene>
    <name evidence="5" type="ORF">RAS12_26865</name>
</gene>
<dbReference type="RefSeq" id="WP_306943186.1">
    <property type="nucleotide sequence ID" value="NZ_CP132976.1"/>
</dbReference>
<dbReference type="SUPFAM" id="SSF52540">
    <property type="entry name" value="P-loop containing nucleoside triphosphate hydrolases"/>
    <property type="match status" value="2"/>
</dbReference>
<organism evidence="5 6">
    <name type="scientific">Achromobacter seleniivolatilans</name>
    <dbReference type="NCBI Taxonomy" id="3047478"/>
    <lineage>
        <taxon>Bacteria</taxon>
        <taxon>Pseudomonadati</taxon>
        <taxon>Pseudomonadota</taxon>
        <taxon>Betaproteobacteria</taxon>
        <taxon>Burkholderiales</taxon>
        <taxon>Alcaligenaceae</taxon>
        <taxon>Achromobacter</taxon>
    </lineage>
</organism>
<keyword evidence="1" id="KW-0547">Nucleotide-binding</keyword>
<evidence type="ECO:0000256" key="1">
    <source>
        <dbReference type="ARBA" id="ARBA00022741"/>
    </source>
</evidence>
<dbReference type="InterPro" id="IPR001650">
    <property type="entry name" value="Helicase_C-like"/>
</dbReference>
<dbReference type="Proteomes" id="UP001234798">
    <property type="component" value="Chromosome"/>
</dbReference>
<sequence length="1955" mass="217325">MLDPIGGFGRIKDFFISYVETSFRISDPTVAEARRSLLEAPGTFTTEPFLEPVLRYESSDTTIEELAMLENGPLELLSPEGRRAFAELALSGLFEGRSVDGKIRRRSEYPPYRHQVQMLNRGLRPGNPAIVTSGTGSGKTESFMLPMLAAISDEAVKWPQPNSNYLDGQWWRKNETDWRAMRTGEQRPAAVRALVLYPMNALVEDQMVRLRKTLDSDEARAVMDERFLGNRVFFGQYTSAVPVTGHQKHPRLADDPDEKKRRKRRLEKLRIALRRSDENQTAAREHDAQKDPPEKTRFIFPSMDGGEMLSRWDMQDAPPDILITNASMLGAMLSREVEDPIFRRTREWLTDNDDAYFYLVFDELHLVRGSAGTEVAFLTKSLIDRLGLADPKHRHKLRILASSASMPMEGQDGQRSRQYLRDMFAPYGTSTGPGDLGTDSAEYWSECVIKGVPNIPAWEHGPIDPVPFESLLKAALDSRDDFVPQVKRSAALMAAVDAAAAALAVGGDTEEDRVRNLAEAAAAALTDACRDGEGVRATAVSDLGARIFREGATDVMAALRGLTLARALPESKVWNARVESTTPAFRLHTFIRNIEGLFGAPRPTLGGATFDNLTTERGLSHAPSADGEKRGRRLFELLYCEACGDLLIGGQRGERKLNSSSTEMLPSSGNLENLPERAASEYYDQMTFEEFAVFWPRRRQPMLPDRDYDQWQLAHLDPHSGVVACGSDIPDGHVGGYLYFQNDEAVSGKGTRAKDGPKRSKTAQPFCCPKCGIDYSRRPASNRLRSPIRAFRTGVSKASQLVATELFELLHAIGAEPKGICFSDSRQDAANQALAIETMHLRDLRREVLVAAARARIETRQKEWLSEDEFNEMVGRLSQDRKTAELTNLVQRYTAQRAGGSVQSGDRKVALRELLQDADGGGRVGDLVSEFVKMGIHPFDPSGRATFEGSPWHALFEQSSNSVEYAGTLNGADKASLTATILRQQYELIDDVIFANTFFALEETGLGYPSLAGTAHDDENKMDAWLRVFAGAYRVRNNRFFNEDEVKEWANGADIPRTSRVRKIADKAYAGGDVTARLTDVIGRFSDMGHRGGMFDIANLYLRVAEKDDRYWRCRNCERVHLHSGLGLCTRCGEMLDKDSSGAVEELWHGNFLGKRIVRGAADGVSRFRLRVEELTGQTDDFADRLRKFKGIFVNGESETEQRASQIDMLSVTTTMEVGIDIGALQSVYQANMPPQRFNYQQRVGRAGRRGQAFSFVATFCRGRSHDAYYFAHPGAITGDAPPPPFLAVEHDPIPMRLVRKCWLRAAFQRLRDECYASGQKYPGDLLVPPDVHGEYVTTQDYYHNDGAGWRARLKVALEATVHERDRFVDMAVKGEQRDRLLAGSTSDKLMAEIQALHGHAPDAQIGMARFLAEWGMLPMYGMPTRVRNLYLGTREASGEKGEYTWSTMDRDLDMAVFEFSPGNVLVKDKERHRVVGFTGNLSDPIRTTGGWKAQVVSGWRETHSYVALCAACGSAKFQEELPADGSLCEDCKKPISVDSFNPYVTPVAFRTDFTPSSGEEEIARMSQRTVATVLEVGVPVEQGNMIVRSGAGAIILQLNDGPPDNEGNGSLFVMDEAMDARAPLGATGKYLSRISDQAIEASVRQKNSYRWPVDANGSSGQRFGLVSRKKTDAVYLELQQFDSRLTLDRVARKGEFSDIATRAAAVSATQILVQRAALELDVSAEEFEALEPRLRDGRPMLQIADALINGSGLCRRLGEPNIPGGPSYISEIVGAILSRTDQWPLADFLASYGDGGSHQGQCKTSCYRCIQRFSNRAYHGLLDWRLGLSYLRALTDPEYACGLNPGDENLPELTGWLERARTLAEDIVSMRPSSLSHEQLAHSGLPCIIERSSGEAWRYIVLHPLWRKDPETLGGILGPDFVPGMLAVDTYNLERRPLQVLARLRHERGSGRSN</sequence>
<dbReference type="SMART" id="SM00490">
    <property type="entry name" value="HELICc"/>
    <property type="match status" value="1"/>
</dbReference>
<dbReference type="InterPro" id="IPR011545">
    <property type="entry name" value="DEAD/DEAH_box_helicase_dom"/>
</dbReference>
<reference evidence="5 6" key="1">
    <citation type="submission" date="2023-08" db="EMBL/GenBank/DDBJ databases">
        <title>Achromobacter seleniivolatilans sp. nov., isolated from seleniferous soil.</title>
        <authorList>
            <person name="Zhang S."/>
            <person name="Li K."/>
            <person name="Peng J."/>
            <person name="Zhao Q."/>
            <person name="Wang H."/>
            <person name="Guo Y."/>
        </authorList>
    </citation>
    <scope>NUCLEOTIDE SEQUENCE [LARGE SCALE GENOMIC DNA]</scope>
    <source>
        <strain evidence="5 6">R39</strain>
    </source>
</reference>
<dbReference type="Pfam" id="PF00270">
    <property type="entry name" value="DEAD"/>
    <property type="match status" value="1"/>
</dbReference>
<keyword evidence="6" id="KW-1185">Reference proteome</keyword>
<feature type="region of interest" description="Disordered" evidence="3">
    <location>
        <begin position="276"/>
        <end position="297"/>
    </location>
</feature>
<name>A0ABY9LZK4_9BURK</name>
<keyword evidence="2" id="KW-0067">ATP-binding</keyword>
<dbReference type="Pfam" id="PF00271">
    <property type="entry name" value="Helicase_C"/>
    <property type="match status" value="1"/>
</dbReference>
<evidence type="ECO:0000256" key="2">
    <source>
        <dbReference type="ARBA" id="ARBA00022840"/>
    </source>
</evidence>
<evidence type="ECO:0000313" key="6">
    <source>
        <dbReference type="Proteomes" id="UP001234798"/>
    </source>
</evidence>
<evidence type="ECO:0000313" key="5">
    <source>
        <dbReference type="EMBL" id="WMD20189.1"/>
    </source>
</evidence>
<dbReference type="EMBL" id="CP132976">
    <property type="protein sequence ID" value="WMD20189.1"/>
    <property type="molecule type" value="Genomic_DNA"/>
</dbReference>
<dbReference type="SMART" id="SM00487">
    <property type="entry name" value="DEXDc"/>
    <property type="match status" value="1"/>
</dbReference>
<accession>A0ABY9LZK4</accession>
<protein>
    <submittedName>
        <fullName evidence="5">DEAD/DEAH box helicase</fullName>
    </submittedName>
</protein>
<dbReference type="InterPro" id="IPR014001">
    <property type="entry name" value="Helicase_ATP-bd"/>
</dbReference>
<dbReference type="InterPro" id="IPR027417">
    <property type="entry name" value="P-loop_NTPase"/>
</dbReference>
<keyword evidence="5" id="KW-0347">Helicase</keyword>
<keyword evidence="5" id="KW-0378">Hydrolase</keyword>
<dbReference type="PANTHER" id="PTHR47957:SF3">
    <property type="entry name" value="ATP-DEPENDENT HELICASE HRQ1"/>
    <property type="match status" value="1"/>
</dbReference>
<feature type="domain" description="Helicase ATP-binding" evidence="4">
    <location>
        <begin position="120"/>
        <end position="424"/>
    </location>
</feature>